<evidence type="ECO:0000256" key="1">
    <source>
        <dbReference type="ARBA" id="ARBA00001698"/>
    </source>
</evidence>
<evidence type="ECO:0000256" key="2">
    <source>
        <dbReference type="ARBA" id="ARBA00004651"/>
    </source>
</evidence>
<keyword evidence="9" id="KW-0444">Lipid biosynthesis</keyword>
<evidence type="ECO:0000256" key="14">
    <source>
        <dbReference type="ARBA" id="ARBA00023098"/>
    </source>
</evidence>
<evidence type="ECO:0000313" key="20">
    <source>
        <dbReference type="EMBL" id="SMO51185.1"/>
    </source>
</evidence>
<evidence type="ECO:0000256" key="13">
    <source>
        <dbReference type="ARBA" id="ARBA00022989"/>
    </source>
</evidence>
<feature type="transmembrane region" description="Helical" evidence="19">
    <location>
        <begin position="240"/>
        <end position="258"/>
    </location>
</feature>
<dbReference type="GO" id="GO:0016024">
    <property type="term" value="P:CDP-diacylglycerol biosynthetic process"/>
    <property type="evidence" value="ECO:0007669"/>
    <property type="project" value="UniProtKB-UniPathway"/>
</dbReference>
<keyword evidence="12 18" id="KW-0548">Nucleotidyltransferase</keyword>
<dbReference type="GO" id="GO:0005886">
    <property type="term" value="C:plasma membrane"/>
    <property type="evidence" value="ECO:0007669"/>
    <property type="project" value="UniProtKB-SubCell"/>
</dbReference>
<evidence type="ECO:0000256" key="7">
    <source>
        <dbReference type="ARBA" id="ARBA00019373"/>
    </source>
</evidence>
<evidence type="ECO:0000313" key="21">
    <source>
        <dbReference type="Proteomes" id="UP000316030"/>
    </source>
</evidence>
<feature type="transmembrane region" description="Helical" evidence="19">
    <location>
        <begin position="103"/>
        <end position="121"/>
    </location>
</feature>
<keyword evidence="15 19" id="KW-0472">Membrane</keyword>
<evidence type="ECO:0000256" key="4">
    <source>
        <dbReference type="ARBA" id="ARBA00005189"/>
    </source>
</evidence>
<dbReference type="UniPathway" id="UPA00557">
    <property type="reaction ID" value="UER00614"/>
</dbReference>
<reference evidence="20 21" key="1">
    <citation type="submission" date="2017-05" db="EMBL/GenBank/DDBJ databases">
        <authorList>
            <person name="Varghese N."/>
            <person name="Submissions S."/>
        </authorList>
    </citation>
    <scope>NUCLEOTIDE SEQUENCE [LARGE SCALE GENOMIC DNA]</scope>
    <source>
        <strain evidence="20 21">DSM 29506</strain>
    </source>
</reference>
<keyword evidence="10 18" id="KW-0808">Transferase</keyword>
<dbReference type="Pfam" id="PF01148">
    <property type="entry name" value="CTP_transf_1"/>
    <property type="match status" value="1"/>
</dbReference>
<evidence type="ECO:0000256" key="12">
    <source>
        <dbReference type="ARBA" id="ARBA00022695"/>
    </source>
</evidence>
<evidence type="ECO:0000256" key="9">
    <source>
        <dbReference type="ARBA" id="ARBA00022516"/>
    </source>
</evidence>
<evidence type="ECO:0000256" key="19">
    <source>
        <dbReference type="SAM" id="Phobius"/>
    </source>
</evidence>
<evidence type="ECO:0000256" key="17">
    <source>
        <dbReference type="ARBA" id="ARBA00023264"/>
    </source>
</evidence>
<evidence type="ECO:0000256" key="15">
    <source>
        <dbReference type="ARBA" id="ARBA00023136"/>
    </source>
</evidence>
<name>A0A521BVR7_9RHOB</name>
<keyword evidence="13 19" id="KW-1133">Transmembrane helix</keyword>
<keyword evidence="14" id="KW-0443">Lipid metabolism</keyword>
<comment type="similarity">
    <text evidence="5 18">Belongs to the CDS family.</text>
</comment>
<evidence type="ECO:0000256" key="5">
    <source>
        <dbReference type="ARBA" id="ARBA00010185"/>
    </source>
</evidence>
<keyword evidence="8" id="KW-1003">Cell membrane</keyword>
<protein>
    <recommendedName>
        <fullName evidence="7 18">Phosphatidate cytidylyltransferase</fullName>
        <ecNumber evidence="6 18">2.7.7.41</ecNumber>
    </recommendedName>
</protein>
<feature type="transmembrane region" description="Helical" evidence="19">
    <location>
        <begin position="166"/>
        <end position="183"/>
    </location>
</feature>
<keyword evidence="21" id="KW-1185">Reference proteome</keyword>
<feature type="transmembrane region" description="Helical" evidence="19">
    <location>
        <begin position="127"/>
        <end position="146"/>
    </location>
</feature>
<organism evidence="20 21">
    <name type="scientific">Thalassovita litoralis</name>
    <dbReference type="NCBI Taxonomy" id="1010611"/>
    <lineage>
        <taxon>Bacteria</taxon>
        <taxon>Pseudomonadati</taxon>
        <taxon>Pseudomonadota</taxon>
        <taxon>Alphaproteobacteria</taxon>
        <taxon>Rhodobacterales</taxon>
        <taxon>Roseobacteraceae</taxon>
        <taxon>Thalassovita</taxon>
    </lineage>
</organism>
<dbReference type="EC" id="2.7.7.41" evidence="6 18"/>
<comment type="catalytic activity">
    <reaction evidence="1 18">
        <text>a 1,2-diacyl-sn-glycero-3-phosphate + CTP + H(+) = a CDP-1,2-diacyl-sn-glycerol + diphosphate</text>
        <dbReference type="Rhea" id="RHEA:16229"/>
        <dbReference type="ChEBI" id="CHEBI:15378"/>
        <dbReference type="ChEBI" id="CHEBI:33019"/>
        <dbReference type="ChEBI" id="CHEBI:37563"/>
        <dbReference type="ChEBI" id="CHEBI:58332"/>
        <dbReference type="ChEBI" id="CHEBI:58608"/>
        <dbReference type="EC" id="2.7.7.41"/>
    </reaction>
</comment>
<evidence type="ECO:0000256" key="18">
    <source>
        <dbReference type="RuleBase" id="RU003938"/>
    </source>
</evidence>
<evidence type="ECO:0000256" key="6">
    <source>
        <dbReference type="ARBA" id="ARBA00012487"/>
    </source>
</evidence>
<keyword evidence="11 18" id="KW-0812">Transmembrane</keyword>
<feature type="transmembrane region" description="Helical" evidence="19">
    <location>
        <begin position="65"/>
        <end position="91"/>
    </location>
</feature>
<dbReference type="InterPro" id="IPR000374">
    <property type="entry name" value="PC_trans"/>
</dbReference>
<keyword evidence="17" id="KW-1208">Phospholipid metabolism</keyword>
<dbReference type="GO" id="GO:0004605">
    <property type="term" value="F:phosphatidate cytidylyltransferase activity"/>
    <property type="evidence" value="ECO:0007669"/>
    <property type="project" value="UniProtKB-EC"/>
</dbReference>
<accession>A0A521BVR7</accession>
<keyword evidence="16" id="KW-0594">Phospholipid biosynthesis</keyword>
<evidence type="ECO:0000256" key="8">
    <source>
        <dbReference type="ARBA" id="ARBA00022475"/>
    </source>
</evidence>
<dbReference type="PANTHER" id="PTHR46382:SF1">
    <property type="entry name" value="PHOSPHATIDATE CYTIDYLYLTRANSFERASE"/>
    <property type="match status" value="1"/>
</dbReference>
<feature type="transmembrane region" description="Helical" evidence="19">
    <location>
        <begin position="12"/>
        <end position="45"/>
    </location>
</feature>
<comment type="pathway">
    <text evidence="3 18">Phospholipid metabolism; CDP-diacylglycerol biosynthesis; CDP-diacylglycerol from sn-glycerol 3-phosphate: step 3/3.</text>
</comment>
<feature type="transmembrane region" description="Helical" evidence="19">
    <location>
        <begin position="189"/>
        <end position="207"/>
    </location>
</feature>
<gene>
    <name evidence="20" type="ORF">SAMN06265173_104164</name>
</gene>
<dbReference type="RefSeq" id="WP_185958940.1">
    <property type="nucleotide sequence ID" value="NZ_FXTO01000004.1"/>
</dbReference>
<evidence type="ECO:0000256" key="16">
    <source>
        <dbReference type="ARBA" id="ARBA00023209"/>
    </source>
</evidence>
<dbReference type="Proteomes" id="UP000316030">
    <property type="component" value="Unassembled WGS sequence"/>
</dbReference>
<sequence length="261" mass="27177">MATNWDDLAPRVISAVGMLAVGGFAIWQGGMVFTLLLAAVCGLMAWELLRMLQPDTSGLAVQMGLLSAVAVLISAFLPPLYVLPVLLAPSLSGVGRLHTHKGIFAAYLAVILLAGKGAISLRVDHGMIWTLWLVAVVIVTDVAGYFAGRLLGGPKFWPRVSPKKTWSGTAAGWVGAALVAFGFMSQTGVGAGLIVISVVLSFASQMGDVAESAIKRMTGVKDSSNLIPGHGGLLDRFDGMLGALMLFLLASFAGFPPVTTP</sequence>
<evidence type="ECO:0000256" key="3">
    <source>
        <dbReference type="ARBA" id="ARBA00005119"/>
    </source>
</evidence>
<evidence type="ECO:0000256" key="10">
    <source>
        <dbReference type="ARBA" id="ARBA00022679"/>
    </source>
</evidence>
<evidence type="ECO:0000256" key="11">
    <source>
        <dbReference type="ARBA" id="ARBA00022692"/>
    </source>
</evidence>
<dbReference type="AlphaFoldDB" id="A0A521BVR7"/>
<comment type="subcellular location">
    <subcellularLocation>
        <location evidence="2">Cell membrane</location>
        <topology evidence="2">Multi-pass membrane protein</topology>
    </subcellularLocation>
</comment>
<dbReference type="PROSITE" id="PS01315">
    <property type="entry name" value="CDS"/>
    <property type="match status" value="1"/>
</dbReference>
<dbReference type="EMBL" id="FXTO01000004">
    <property type="protein sequence ID" value="SMO51185.1"/>
    <property type="molecule type" value="Genomic_DNA"/>
</dbReference>
<proteinExistence type="inferred from homology"/>
<dbReference type="PANTHER" id="PTHR46382">
    <property type="entry name" value="PHOSPHATIDATE CYTIDYLYLTRANSFERASE"/>
    <property type="match status" value="1"/>
</dbReference>
<comment type="pathway">
    <text evidence="4">Lipid metabolism.</text>
</comment>